<dbReference type="PANTHER" id="PTHR30624:SF0">
    <property type="entry name" value="METALLOPROTEASE SLR0863"/>
    <property type="match status" value="1"/>
</dbReference>
<dbReference type="InterPro" id="IPR051463">
    <property type="entry name" value="Peptidase_U62_metallo"/>
</dbReference>
<name>A0A0F9K751_9ZZZZ</name>
<dbReference type="AlphaFoldDB" id="A0A0F9K751"/>
<dbReference type="Pfam" id="PF19290">
    <property type="entry name" value="PmbA_TldD_2nd"/>
    <property type="match status" value="1"/>
</dbReference>
<evidence type="ECO:0008006" key="5">
    <source>
        <dbReference type="Google" id="ProtNLM"/>
    </source>
</evidence>
<feature type="domain" description="Metalloprotease TldD/E central" evidence="3">
    <location>
        <begin position="111"/>
        <end position="221"/>
    </location>
</feature>
<protein>
    <recommendedName>
        <fullName evidence="5">TldD/PmbA family protein</fullName>
    </recommendedName>
</protein>
<evidence type="ECO:0000313" key="4">
    <source>
        <dbReference type="EMBL" id="KKM70506.1"/>
    </source>
</evidence>
<gene>
    <name evidence="4" type="ORF">LCGC14_1440030</name>
</gene>
<evidence type="ECO:0000259" key="2">
    <source>
        <dbReference type="Pfam" id="PF19289"/>
    </source>
</evidence>
<dbReference type="Pfam" id="PF19289">
    <property type="entry name" value="PmbA_TldD_3rd"/>
    <property type="match status" value="1"/>
</dbReference>
<evidence type="ECO:0000259" key="3">
    <source>
        <dbReference type="Pfam" id="PF19290"/>
    </source>
</evidence>
<dbReference type="InterPro" id="IPR045569">
    <property type="entry name" value="Metalloprtase-TldD/E_C"/>
</dbReference>
<reference evidence="4" key="1">
    <citation type="journal article" date="2015" name="Nature">
        <title>Complex archaea that bridge the gap between prokaryotes and eukaryotes.</title>
        <authorList>
            <person name="Spang A."/>
            <person name="Saw J.H."/>
            <person name="Jorgensen S.L."/>
            <person name="Zaremba-Niedzwiedzka K."/>
            <person name="Martijn J."/>
            <person name="Lind A.E."/>
            <person name="van Eijk R."/>
            <person name="Schleper C."/>
            <person name="Guy L."/>
            <person name="Ettema T.J."/>
        </authorList>
    </citation>
    <scope>NUCLEOTIDE SEQUENCE</scope>
</reference>
<comment type="caution">
    <text evidence="4">The sequence shown here is derived from an EMBL/GenBank/DDBJ whole genome shotgun (WGS) entry which is preliminary data.</text>
</comment>
<dbReference type="Gene3D" id="3.30.2290.10">
    <property type="entry name" value="PmbA/TldD superfamily"/>
    <property type="match status" value="1"/>
</dbReference>
<comment type="similarity">
    <text evidence="1">Belongs to the peptidase U62 family.</text>
</comment>
<organism evidence="4">
    <name type="scientific">marine sediment metagenome</name>
    <dbReference type="NCBI Taxonomy" id="412755"/>
    <lineage>
        <taxon>unclassified sequences</taxon>
        <taxon>metagenomes</taxon>
        <taxon>ecological metagenomes</taxon>
    </lineage>
</organism>
<accession>A0A0F9K751</accession>
<dbReference type="EMBL" id="LAZR01009805">
    <property type="protein sequence ID" value="KKM70506.1"/>
    <property type="molecule type" value="Genomic_DNA"/>
</dbReference>
<feature type="domain" description="Metalloprotease TldD/E C-terminal" evidence="2">
    <location>
        <begin position="225"/>
        <end position="457"/>
    </location>
</feature>
<dbReference type="GO" id="GO:0008237">
    <property type="term" value="F:metallopeptidase activity"/>
    <property type="evidence" value="ECO:0007669"/>
    <property type="project" value="InterPro"/>
</dbReference>
<dbReference type="GO" id="GO:0005829">
    <property type="term" value="C:cytosol"/>
    <property type="evidence" value="ECO:0007669"/>
    <property type="project" value="TreeGrafter"/>
</dbReference>
<evidence type="ECO:0000256" key="1">
    <source>
        <dbReference type="ARBA" id="ARBA00005836"/>
    </source>
</evidence>
<sequence length="460" mass="51871">MSEKFYDEIFSTFEEISNNYNRKNQYFDILYDSSSSIIISKSPTSEDISVNNKKSGIVARTYSDTWREVTFTDFSSLNKINEKIPKFSEKGKEVAEFEGWKINREIKPKINPSEVPIDEKIERIRYIYNYIKKSDERIINVRIRYMESILERIFFNNEGCQLRQVIPRIRFLIYPIAKEGPVVDFDYFVTGGEVGYEIINEIDDNKLDKVVQNSLEMLKSKLPPSGKIPIILDPSMAGLIAHESFGHGLEADQILRGRSYLKEKLHSKVASEICTISDSSAIENKLGSYFFDDEGIKAGKNLLVENGILKDFIYDRRTASALNTTPQGNGRRESFAHPVHPRMTNTYFESGDYSLEEMISEIKSGVILIHGYFGMEDPLGGGMQCTSKKGYLIENGEKTNILKSIALSGPVLELLQNIDAVSRDPVKLDGGTCGKGDEDMVPVTSGGSYIRVKNALISPG</sequence>
<dbReference type="GO" id="GO:0006508">
    <property type="term" value="P:proteolysis"/>
    <property type="evidence" value="ECO:0007669"/>
    <property type="project" value="InterPro"/>
</dbReference>
<dbReference type="InterPro" id="IPR036059">
    <property type="entry name" value="TldD/PmbA_sf"/>
</dbReference>
<proteinExistence type="inferred from homology"/>
<dbReference type="PANTHER" id="PTHR30624">
    <property type="entry name" value="UNCHARACTERIZED PROTEIN TLDD AND PMBA"/>
    <property type="match status" value="1"/>
</dbReference>
<dbReference type="InterPro" id="IPR035068">
    <property type="entry name" value="TldD/PmbA_N"/>
</dbReference>
<dbReference type="InterPro" id="IPR045570">
    <property type="entry name" value="Metalloprtase-TldD/E_cen_dom"/>
</dbReference>
<dbReference type="SUPFAM" id="SSF111283">
    <property type="entry name" value="Putative modulator of DNA gyrase, PmbA/TldD"/>
    <property type="match status" value="1"/>
</dbReference>